<evidence type="ECO:0000256" key="2">
    <source>
        <dbReference type="ARBA" id="ARBA00023015"/>
    </source>
</evidence>
<gene>
    <name evidence="7" type="ORF">HP548_13005</name>
</gene>
<dbReference type="RefSeq" id="WP_175381909.1">
    <property type="nucleotide sequence ID" value="NZ_CBCRYD010000001.1"/>
</dbReference>
<dbReference type="Gene3D" id="1.20.140.160">
    <property type="match status" value="1"/>
</dbReference>
<feature type="domain" description="RNA polymerase sigma factor 70 region 4 type 2" evidence="6">
    <location>
        <begin position="172"/>
        <end position="223"/>
    </location>
</feature>
<evidence type="ECO:0000256" key="4">
    <source>
        <dbReference type="ARBA" id="ARBA00023163"/>
    </source>
</evidence>
<keyword evidence="3" id="KW-0731">Sigma factor</keyword>
<dbReference type="InterPro" id="IPR013249">
    <property type="entry name" value="RNA_pol_sigma70_r4_t2"/>
</dbReference>
<evidence type="ECO:0000313" key="8">
    <source>
        <dbReference type="Proteomes" id="UP000577724"/>
    </source>
</evidence>
<dbReference type="NCBIfam" id="TIGR02937">
    <property type="entry name" value="sigma70-ECF"/>
    <property type="match status" value="1"/>
</dbReference>
<evidence type="ECO:0000313" key="7">
    <source>
        <dbReference type="EMBL" id="NUU54996.1"/>
    </source>
</evidence>
<dbReference type="Pfam" id="PF08281">
    <property type="entry name" value="Sigma70_r4_2"/>
    <property type="match status" value="1"/>
</dbReference>
<dbReference type="InterPro" id="IPR039425">
    <property type="entry name" value="RNA_pol_sigma-70-like"/>
</dbReference>
<keyword evidence="2" id="KW-0805">Transcription regulation</keyword>
<dbReference type="InterPro" id="IPR013324">
    <property type="entry name" value="RNA_pol_sigma_r3/r4-like"/>
</dbReference>
<keyword evidence="8" id="KW-1185">Reference proteome</keyword>
<reference evidence="7 8" key="1">
    <citation type="submission" date="2020-05" db="EMBL/GenBank/DDBJ databases">
        <title>Genome Sequencing of Type Strains.</title>
        <authorList>
            <person name="Lemaire J.F."/>
            <person name="Inderbitzin P."/>
            <person name="Gregorio O.A."/>
            <person name="Collins S.B."/>
            <person name="Wespe N."/>
            <person name="Knight-Connoni V."/>
        </authorList>
    </citation>
    <scope>NUCLEOTIDE SEQUENCE [LARGE SCALE GENOMIC DNA]</scope>
    <source>
        <strain evidence="7 8">DSM 19942</strain>
    </source>
</reference>
<feature type="domain" description="RNA polymerase sigma-70 region 2" evidence="5">
    <location>
        <begin position="45"/>
        <end position="110"/>
    </location>
</feature>
<evidence type="ECO:0000259" key="6">
    <source>
        <dbReference type="Pfam" id="PF08281"/>
    </source>
</evidence>
<keyword evidence="4" id="KW-0804">Transcription</keyword>
<dbReference type="GeneID" id="97131633"/>
<dbReference type="EMBL" id="JABMCC010000108">
    <property type="protein sequence ID" value="NUU54996.1"/>
    <property type="molecule type" value="Genomic_DNA"/>
</dbReference>
<organism evidence="7 8">
    <name type="scientific">Paenibacillus taichungensis</name>
    <dbReference type="NCBI Taxonomy" id="484184"/>
    <lineage>
        <taxon>Bacteria</taxon>
        <taxon>Bacillati</taxon>
        <taxon>Bacillota</taxon>
        <taxon>Bacilli</taxon>
        <taxon>Bacillales</taxon>
        <taxon>Paenibacillaceae</taxon>
        <taxon>Paenibacillus</taxon>
    </lineage>
</organism>
<proteinExistence type="inferred from homology"/>
<dbReference type="InterPro" id="IPR013325">
    <property type="entry name" value="RNA_pol_sigma_r2"/>
</dbReference>
<dbReference type="Gene3D" id="1.10.1740.10">
    <property type="match status" value="1"/>
</dbReference>
<name>A0ABX2MLR7_9BACL</name>
<dbReference type="Pfam" id="PF04542">
    <property type="entry name" value="Sigma70_r2"/>
    <property type="match status" value="1"/>
</dbReference>
<dbReference type="PANTHER" id="PTHR43133">
    <property type="entry name" value="RNA POLYMERASE ECF-TYPE SIGMA FACTO"/>
    <property type="match status" value="1"/>
</dbReference>
<comment type="caution">
    <text evidence="7">The sequence shown here is derived from an EMBL/GenBank/DDBJ whole genome shotgun (WGS) entry which is preliminary data.</text>
</comment>
<dbReference type="SUPFAM" id="SSF88946">
    <property type="entry name" value="Sigma2 domain of RNA polymerase sigma factors"/>
    <property type="match status" value="1"/>
</dbReference>
<dbReference type="SUPFAM" id="SSF88659">
    <property type="entry name" value="Sigma3 and sigma4 domains of RNA polymerase sigma factors"/>
    <property type="match status" value="1"/>
</dbReference>
<dbReference type="Proteomes" id="UP000577724">
    <property type="component" value="Unassembled WGS sequence"/>
</dbReference>
<evidence type="ECO:0000256" key="1">
    <source>
        <dbReference type="ARBA" id="ARBA00010641"/>
    </source>
</evidence>
<evidence type="ECO:0000259" key="5">
    <source>
        <dbReference type="Pfam" id="PF04542"/>
    </source>
</evidence>
<accession>A0ABX2MLR7</accession>
<comment type="similarity">
    <text evidence="1">Belongs to the sigma-70 factor family. ECF subfamily.</text>
</comment>
<dbReference type="InterPro" id="IPR014284">
    <property type="entry name" value="RNA_pol_sigma-70_dom"/>
</dbReference>
<evidence type="ECO:0000256" key="3">
    <source>
        <dbReference type="ARBA" id="ARBA00023082"/>
    </source>
</evidence>
<protein>
    <submittedName>
        <fullName evidence="7">Sigma-70 family RNA polymerase sigma factor</fullName>
    </submittedName>
</protein>
<sequence length="600" mass="68696">MDELTVNHRHISSGQDETFENRQKESDIALIQRAQTGDTEAFGELIHRYRGQLFRYVRALTHDSYLAEDILQDGLIRAFIHMRQLQNADRFMAWMQRIVRNQAYSHMQRREQQREQHFSSFFAFGFGADDASWSDQDSLDMTLNHLLNDAERRSQETGYDPYQAVAQQEMRNNLHKLLGCLNEREQQVFASYWMEQLSPQEIACKFNLTSANVYQILSRSRKKVSQLHIHLSVEEMLAEWHSIGQNRLILEEPLSFRAPQTWNSAAASIHEMLGYIGSSPSLPMVMGMIGLSFRLTILPQDIHIAGPTAYNFKEVLTRGLHHMGYRSHAVEALASEAGLNANLVDPSMLEEKAKGKRLLNPRLVRALSLIRYSIHRGIPAVVWDLNIPEFGLIYGYDDAVRTLYGTDFIKSGTIPYDHVGRGVNQEVFVLTAESDGMIREMNLRAALTDVLAHYRGEDPYTLPNTVSGLAAYSVWREALEYRRVEPNGHAYNLAVLWDARRYASEFFKVLSVKWASTPLHSSLIPLCLQAEELYRNMSQRLNMLKQCFPFPDGGLPNEKLHADQAISILLEVEELERAAVIVIQALLEEMDQHSPEMVMV</sequence>
<dbReference type="PANTHER" id="PTHR43133:SF51">
    <property type="entry name" value="RNA POLYMERASE SIGMA FACTOR"/>
    <property type="match status" value="1"/>
</dbReference>
<dbReference type="InterPro" id="IPR007627">
    <property type="entry name" value="RNA_pol_sigma70_r2"/>
</dbReference>